<evidence type="ECO:0000313" key="5">
    <source>
        <dbReference type="EMBL" id="MBD8527740.1"/>
    </source>
</evidence>
<dbReference type="PANTHER" id="PTHR11851:SF224">
    <property type="entry name" value="PROCESSING PROTEASE"/>
    <property type="match status" value="1"/>
</dbReference>
<organism evidence="5 6">
    <name type="scientific">Pseudomarimonas arenosa</name>
    <dbReference type="NCBI Taxonomy" id="2774145"/>
    <lineage>
        <taxon>Bacteria</taxon>
        <taxon>Pseudomonadati</taxon>
        <taxon>Pseudomonadota</taxon>
        <taxon>Gammaproteobacteria</taxon>
        <taxon>Lysobacterales</taxon>
        <taxon>Lysobacteraceae</taxon>
        <taxon>Pseudomarimonas</taxon>
    </lineage>
</organism>
<gene>
    <name evidence="5" type="ORF">IFO71_18495</name>
</gene>
<dbReference type="GO" id="GO:0046872">
    <property type="term" value="F:metal ion binding"/>
    <property type="evidence" value="ECO:0007669"/>
    <property type="project" value="InterPro"/>
</dbReference>
<keyword evidence="2" id="KW-0732">Signal</keyword>
<dbReference type="Pfam" id="PF00675">
    <property type="entry name" value="Peptidase_M16"/>
    <property type="match status" value="1"/>
</dbReference>
<accession>A0AAW3ZSA8</accession>
<feature type="chain" id="PRO_5043453233" evidence="2">
    <location>
        <begin position="29"/>
        <end position="480"/>
    </location>
</feature>
<dbReference type="Pfam" id="PF05193">
    <property type="entry name" value="Peptidase_M16_C"/>
    <property type="match status" value="1"/>
</dbReference>
<dbReference type="SUPFAM" id="SSF63411">
    <property type="entry name" value="LuxS/MPP-like metallohydrolase"/>
    <property type="match status" value="2"/>
</dbReference>
<dbReference type="PANTHER" id="PTHR11851">
    <property type="entry name" value="METALLOPROTEASE"/>
    <property type="match status" value="1"/>
</dbReference>
<dbReference type="InterPro" id="IPR007863">
    <property type="entry name" value="Peptidase_M16_C"/>
</dbReference>
<evidence type="ECO:0000313" key="6">
    <source>
        <dbReference type="Proteomes" id="UP000613768"/>
    </source>
</evidence>
<dbReference type="EMBL" id="JACYTR010000062">
    <property type="protein sequence ID" value="MBD8527740.1"/>
    <property type="molecule type" value="Genomic_DNA"/>
</dbReference>
<evidence type="ECO:0000259" key="3">
    <source>
        <dbReference type="Pfam" id="PF00675"/>
    </source>
</evidence>
<reference evidence="5 6" key="1">
    <citation type="submission" date="2020-09" db="EMBL/GenBank/DDBJ databases">
        <title>Pseudoxanthomonas sp. CAU 1598 isolated from sand of Yaerae Beach.</title>
        <authorList>
            <person name="Kim W."/>
        </authorList>
    </citation>
    <scope>NUCLEOTIDE SEQUENCE [LARGE SCALE GENOMIC DNA]</scope>
    <source>
        <strain evidence="5 6">CAU 1598</strain>
    </source>
</reference>
<feature type="domain" description="Peptidase M16 C-terminal" evidence="4">
    <location>
        <begin position="201"/>
        <end position="376"/>
    </location>
</feature>
<dbReference type="AlphaFoldDB" id="A0AAW3ZSA8"/>
<dbReference type="RefSeq" id="WP_192031162.1">
    <property type="nucleotide sequence ID" value="NZ_JACYTR010000062.1"/>
</dbReference>
<evidence type="ECO:0000256" key="2">
    <source>
        <dbReference type="SAM" id="SignalP"/>
    </source>
</evidence>
<dbReference type="InterPro" id="IPR050361">
    <property type="entry name" value="MPP/UQCRC_Complex"/>
</dbReference>
<feature type="region of interest" description="Disordered" evidence="1">
    <location>
        <begin position="460"/>
        <end position="480"/>
    </location>
</feature>
<keyword evidence="6" id="KW-1185">Reference proteome</keyword>
<dbReference type="Gene3D" id="3.30.830.10">
    <property type="entry name" value="Metalloenzyme, LuxS/M16 peptidase-like"/>
    <property type="match status" value="2"/>
</dbReference>
<proteinExistence type="predicted"/>
<dbReference type="InterPro" id="IPR011765">
    <property type="entry name" value="Pept_M16_N"/>
</dbReference>
<feature type="signal peptide" evidence="2">
    <location>
        <begin position="1"/>
        <end position="28"/>
    </location>
</feature>
<sequence>MIILNQSLNRLAATAGLLLGLSFGQAHAGDVKLPEFSRHQLDNGATVLLMPKHDVPLVALDISVRGGAVQEPADRAGLATILSELMQKGAGKRDALSYAAAIDAVGGRINVGGGRHALSLSAEFLAKDSELMLDLAADTLRRPLLEQAEFEKVKTRSLQSLKAAKDSGPDRLIGNYGQAWLFGDHPYGRPVSGSEDSIARIDYADVKAFMQDHVGGNRAIITVVGDFDSKSMLGAVKKRFADWKPAQGKLAELPGAPASGTARVLLIDKPDATQTYFWLGNLGPGIDDPARPAQDLVRTVFGGRFTSMLNTELRVKSGLTYGARAGLDRLRGTGVAAITSFTRTDATEQALDMALDTLKRLHDQGIDQATLESGRNYMLGQFAPQLETAAQLADQLATLELHGLGREQIDQFGSRLRAVTEQSANAATQVFAPADRLAIVLIGKAEAIRELAKKYGPVSEMSISDGSYSPSAAASGRQQD</sequence>
<comment type="caution">
    <text evidence="5">The sequence shown here is derived from an EMBL/GenBank/DDBJ whole genome shotgun (WGS) entry which is preliminary data.</text>
</comment>
<protein>
    <submittedName>
        <fullName evidence="5">Insulinase family protein</fullName>
    </submittedName>
</protein>
<feature type="domain" description="Peptidase M16 N-terminal" evidence="3">
    <location>
        <begin position="51"/>
        <end position="170"/>
    </location>
</feature>
<dbReference type="Proteomes" id="UP000613768">
    <property type="component" value="Unassembled WGS sequence"/>
</dbReference>
<dbReference type="InterPro" id="IPR011249">
    <property type="entry name" value="Metalloenz_LuxS/M16"/>
</dbReference>
<evidence type="ECO:0000259" key="4">
    <source>
        <dbReference type="Pfam" id="PF05193"/>
    </source>
</evidence>
<feature type="compositionally biased region" description="Polar residues" evidence="1">
    <location>
        <begin position="461"/>
        <end position="480"/>
    </location>
</feature>
<name>A0AAW3ZSA8_9GAMM</name>
<evidence type="ECO:0000256" key="1">
    <source>
        <dbReference type="SAM" id="MobiDB-lite"/>
    </source>
</evidence>